<dbReference type="InterPro" id="IPR011990">
    <property type="entry name" value="TPR-like_helical_dom_sf"/>
</dbReference>
<dbReference type="GO" id="GO:0003677">
    <property type="term" value="F:DNA binding"/>
    <property type="evidence" value="ECO:0007669"/>
    <property type="project" value="UniProtKB-KW"/>
</dbReference>
<dbReference type="Pfam" id="PF25873">
    <property type="entry name" value="WHD_MalT"/>
    <property type="match status" value="1"/>
</dbReference>
<dbReference type="Gene3D" id="3.40.50.300">
    <property type="entry name" value="P-loop containing nucleotide triphosphate hydrolases"/>
    <property type="match status" value="1"/>
</dbReference>
<dbReference type="Gene3D" id="1.25.40.10">
    <property type="entry name" value="Tetratricopeptide repeat domain"/>
    <property type="match status" value="1"/>
</dbReference>
<keyword evidence="3" id="KW-0804">Transcription</keyword>
<dbReference type="PROSITE" id="PS50043">
    <property type="entry name" value="HTH_LUXR_2"/>
    <property type="match status" value="1"/>
</dbReference>
<dbReference type="PANTHER" id="PTHR44688">
    <property type="entry name" value="DNA-BINDING TRANSCRIPTIONAL ACTIVATOR DEVR_DOSR"/>
    <property type="match status" value="1"/>
</dbReference>
<dbReference type="InterPro" id="IPR000792">
    <property type="entry name" value="Tscrpt_reg_LuxR_C"/>
</dbReference>
<accession>A0A838XJ68</accession>
<evidence type="ECO:0000256" key="2">
    <source>
        <dbReference type="ARBA" id="ARBA00023125"/>
    </source>
</evidence>
<keyword evidence="1" id="KW-0805">Transcription regulation</keyword>
<dbReference type="GO" id="GO:0006355">
    <property type="term" value="P:regulation of DNA-templated transcription"/>
    <property type="evidence" value="ECO:0007669"/>
    <property type="project" value="InterPro"/>
</dbReference>
<sequence length="714" mass="76652">MTGDPAASGAGVSRSTIIEAARAGSYRVVGVTAPAGYGKSILLSQWAAAERRVVATVRLDRSDDDVEQLLSVLATAFFDAVRTPESSRTTTAPGAWVVGAHRLAAAMSACRRPFVLFVDDVQVLRSPSCQEVLRMVVAAVPSGSQVVTASRHSQPHLSRLRAGGDAAELTSRQLAFGPREARALFAHAGVELDREEAERLVTTTEGWPAGIALAAHGGLPSPSSVRGDHRAIADYFDAEVLAPLTPALREFLRQSAILDRLGGGVCDAVLGRRDSAARLREVESTVLFVTPVGPGRSWYRHHRLFQQFLVAELQREDTEVVRDLHGRAAGWFEQSGAPEVAVEHLLTTHEHDRTAELVASTAPASLGAGEIATVQHWLTALGDEQIAAHPRLAVVQGWVATLTGRPAAAERWLAHLEGQTLEAERAPEVAILRSAMCPDGPDRALKDARLAVQGFERWSGRRTVALALRGEAHLLLGESDEAVECLERAALEAQEEGRHDVVMGTRATLAWIAMDRGAWDEGADDVRGCLAALAAMRSALHPWALLAHAASARGHLRRGDSASALRDLESAVAARGVSTYARPFPAVKGRLEAAKLLWATGDHAGARALVRELHDIFRERPDLGVLRGEFDGFIEMMQGGPEPGRDTVTAPLTPAELRVLPYLQTHLTIAQIGERLFVSRNTVNSEIASIYRKLGVSSRGDAVTRATVLGLLSE</sequence>
<keyword evidence="6" id="KW-1185">Reference proteome</keyword>
<dbReference type="InterPro" id="IPR059106">
    <property type="entry name" value="WHD_MalT"/>
</dbReference>
<dbReference type="AlphaFoldDB" id="A0A838XJ68"/>
<name>A0A838XJ68_9ACTN</name>
<evidence type="ECO:0000313" key="5">
    <source>
        <dbReference type="EMBL" id="MBA4609051.1"/>
    </source>
</evidence>
<evidence type="ECO:0000256" key="3">
    <source>
        <dbReference type="ARBA" id="ARBA00023163"/>
    </source>
</evidence>
<proteinExistence type="predicted"/>
<dbReference type="Proteomes" id="UP000550354">
    <property type="component" value="Unassembled WGS sequence"/>
</dbReference>
<dbReference type="PANTHER" id="PTHR44688:SF16">
    <property type="entry name" value="DNA-BINDING TRANSCRIPTIONAL ACTIVATOR DEVR_DOSR"/>
    <property type="match status" value="1"/>
</dbReference>
<comment type="caution">
    <text evidence="5">The sequence shown here is derived from an EMBL/GenBank/DDBJ whole genome shotgun (WGS) entry which is preliminary data.</text>
</comment>
<dbReference type="RefSeq" id="WP_181755781.1">
    <property type="nucleotide sequence ID" value="NZ_JACEOG010000001.1"/>
</dbReference>
<evidence type="ECO:0000313" key="6">
    <source>
        <dbReference type="Proteomes" id="UP000550354"/>
    </source>
</evidence>
<dbReference type="Pfam" id="PF00196">
    <property type="entry name" value="GerE"/>
    <property type="match status" value="1"/>
</dbReference>
<feature type="domain" description="HTH luxR-type" evidence="4">
    <location>
        <begin position="645"/>
        <end position="710"/>
    </location>
</feature>
<reference evidence="5 6" key="1">
    <citation type="submission" date="2020-07" db="EMBL/GenBank/DDBJ databases">
        <title>Draft genome and description of Aeromicrobium phoceense strain Marseille-Q0843 isolated from healthy skin swab.</title>
        <authorList>
            <person name="Boxberger M."/>
            <person name="La Scola B."/>
        </authorList>
    </citation>
    <scope>NUCLEOTIDE SEQUENCE [LARGE SCALE GENOMIC DNA]</scope>
    <source>
        <strain evidence="5 6">Marseille-Q0843</strain>
    </source>
</reference>
<gene>
    <name evidence="5" type="ORF">H1W00_11235</name>
</gene>
<dbReference type="EMBL" id="JACEOG010000001">
    <property type="protein sequence ID" value="MBA4609051.1"/>
    <property type="molecule type" value="Genomic_DNA"/>
</dbReference>
<organism evidence="5 6">
    <name type="scientific">Aeromicrobium phoceense</name>
    <dbReference type="NCBI Taxonomy" id="2754045"/>
    <lineage>
        <taxon>Bacteria</taxon>
        <taxon>Bacillati</taxon>
        <taxon>Actinomycetota</taxon>
        <taxon>Actinomycetes</taxon>
        <taxon>Propionibacteriales</taxon>
        <taxon>Nocardioidaceae</taxon>
        <taxon>Aeromicrobium</taxon>
    </lineage>
</organism>
<dbReference type="SUPFAM" id="SSF52540">
    <property type="entry name" value="P-loop containing nucleoside triphosphate hydrolases"/>
    <property type="match status" value="1"/>
</dbReference>
<dbReference type="SUPFAM" id="SSF48452">
    <property type="entry name" value="TPR-like"/>
    <property type="match status" value="1"/>
</dbReference>
<dbReference type="InterPro" id="IPR036388">
    <property type="entry name" value="WH-like_DNA-bd_sf"/>
</dbReference>
<protein>
    <submittedName>
        <fullName evidence="5">LuxR family transcriptional regulator</fullName>
    </submittedName>
</protein>
<evidence type="ECO:0000259" key="4">
    <source>
        <dbReference type="PROSITE" id="PS50043"/>
    </source>
</evidence>
<dbReference type="InterPro" id="IPR027417">
    <property type="entry name" value="P-loop_NTPase"/>
</dbReference>
<dbReference type="Gene3D" id="1.10.10.10">
    <property type="entry name" value="Winged helix-like DNA-binding domain superfamily/Winged helix DNA-binding domain"/>
    <property type="match status" value="1"/>
</dbReference>
<evidence type="ECO:0000256" key="1">
    <source>
        <dbReference type="ARBA" id="ARBA00023015"/>
    </source>
</evidence>
<dbReference type="SUPFAM" id="SSF46894">
    <property type="entry name" value="C-terminal effector domain of the bipartite response regulators"/>
    <property type="match status" value="1"/>
</dbReference>
<dbReference type="InterPro" id="IPR016032">
    <property type="entry name" value="Sig_transdc_resp-reg_C-effctor"/>
</dbReference>
<dbReference type="CDD" id="cd06170">
    <property type="entry name" value="LuxR_C_like"/>
    <property type="match status" value="1"/>
</dbReference>
<keyword evidence="2" id="KW-0238">DNA-binding</keyword>
<dbReference type="SMART" id="SM00421">
    <property type="entry name" value="HTH_LUXR"/>
    <property type="match status" value="1"/>
</dbReference>